<feature type="domain" description="Methyltransferase" evidence="4">
    <location>
        <begin position="51"/>
        <end position="145"/>
    </location>
</feature>
<evidence type="ECO:0000256" key="3">
    <source>
        <dbReference type="ARBA" id="ARBA00022691"/>
    </source>
</evidence>
<evidence type="ECO:0000313" key="5">
    <source>
        <dbReference type="EMBL" id="GGS37795.1"/>
    </source>
</evidence>
<keyword evidence="2" id="KW-0808">Transferase</keyword>
<comment type="caution">
    <text evidence="5">The sequence shown here is derived from an EMBL/GenBank/DDBJ whole genome shotgun (WGS) entry which is preliminary data.</text>
</comment>
<reference evidence="5" key="1">
    <citation type="journal article" date="2014" name="Int. J. Syst. Evol. Microbiol.">
        <title>Complete genome sequence of Corynebacterium casei LMG S-19264T (=DSM 44701T), isolated from a smear-ripened cheese.</title>
        <authorList>
            <consortium name="US DOE Joint Genome Institute (JGI-PGF)"/>
            <person name="Walter F."/>
            <person name="Albersmeier A."/>
            <person name="Kalinowski J."/>
            <person name="Ruckert C."/>
        </authorList>
    </citation>
    <scope>NUCLEOTIDE SEQUENCE</scope>
    <source>
        <strain evidence="5">JCM 3276</strain>
    </source>
</reference>
<evidence type="ECO:0000259" key="4">
    <source>
        <dbReference type="Pfam" id="PF13649"/>
    </source>
</evidence>
<keyword evidence="3" id="KW-0949">S-adenosyl-L-methionine</keyword>
<dbReference type="Gene3D" id="3.40.50.150">
    <property type="entry name" value="Vaccinia Virus protein VP39"/>
    <property type="match status" value="1"/>
</dbReference>
<sequence>MTDLASLRLPAYPRSAAYDPMWMIEGCMGPNPLWLLEDLLADLPLRTGDRVLDLGCGQGLTSVFLAREYGVQVFACDLWVKPTDNLRRFTEAGVDDRVFPIHAEAHDLKFAKGYFDAAISVDAYQYFGTDDLYLPYLAPFVRKGGYIGVAVPGVRTEVVTPPPWLERYWEHDFAVFHTAEWWRTHWSRPGQVTVLSAREAPNAVENWRAWSLACAEHGKTEFVRRMSTETVEMLDADAGRTFAFPLVVART</sequence>
<dbReference type="EMBL" id="BMRB01000002">
    <property type="protein sequence ID" value="GGS37795.1"/>
    <property type="molecule type" value="Genomic_DNA"/>
</dbReference>
<dbReference type="GO" id="GO:0008168">
    <property type="term" value="F:methyltransferase activity"/>
    <property type="evidence" value="ECO:0007669"/>
    <property type="project" value="UniProtKB-KW"/>
</dbReference>
<reference evidence="5" key="2">
    <citation type="submission" date="2020-09" db="EMBL/GenBank/DDBJ databases">
        <authorList>
            <person name="Sun Q."/>
            <person name="Ohkuma M."/>
        </authorList>
    </citation>
    <scope>NUCLEOTIDE SEQUENCE</scope>
    <source>
        <strain evidence="5">JCM 3276</strain>
    </source>
</reference>
<accession>A0A918GJX0</accession>
<dbReference type="PANTHER" id="PTHR43464:SF19">
    <property type="entry name" value="UBIQUINONE BIOSYNTHESIS O-METHYLTRANSFERASE, MITOCHONDRIAL"/>
    <property type="match status" value="1"/>
</dbReference>
<evidence type="ECO:0000256" key="1">
    <source>
        <dbReference type="ARBA" id="ARBA00022603"/>
    </source>
</evidence>
<dbReference type="PANTHER" id="PTHR43464">
    <property type="entry name" value="METHYLTRANSFERASE"/>
    <property type="match status" value="1"/>
</dbReference>
<organism evidence="5 6">
    <name type="scientific">Actinokineospora fastidiosa</name>
    <dbReference type="NCBI Taxonomy" id="1816"/>
    <lineage>
        <taxon>Bacteria</taxon>
        <taxon>Bacillati</taxon>
        <taxon>Actinomycetota</taxon>
        <taxon>Actinomycetes</taxon>
        <taxon>Pseudonocardiales</taxon>
        <taxon>Pseudonocardiaceae</taxon>
        <taxon>Actinokineospora</taxon>
    </lineage>
</organism>
<dbReference type="AlphaFoldDB" id="A0A918GJX0"/>
<gene>
    <name evidence="5" type="ORF">GCM10010171_35860</name>
</gene>
<dbReference type="SUPFAM" id="SSF53335">
    <property type="entry name" value="S-adenosyl-L-methionine-dependent methyltransferases"/>
    <property type="match status" value="1"/>
</dbReference>
<keyword evidence="6" id="KW-1185">Reference proteome</keyword>
<dbReference type="Pfam" id="PF13649">
    <property type="entry name" value="Methyltransf_25"/>
    <property type="match status" value="1"/>
</dbReference>
<keyword evidence="1 5" id="KW-0489">Methyltransferase</keyword>
<dbReference type="RefSeq" id="WP_189211511.1">
    <property type="nucleotide sequence ID" value="NZ_BMRB01000002.1"/>
</dbReference>
<dbReference type="InterPro" id="IPR041698">
    <property type="entry name" value="Methyltransf_25"/>
</dbReference>
<name>A0A918GJX0_9PSEU</name>
<proteinExistence type="predicted"/>
<dbReference type="GO" id="GO:0032259">
    <property type="term" value="P:methylation"/>
    <property type="evidence" value="ECO:0007669"/>
    <property type="project" value="UniProtKB-KW"/>
</dbReference>
<evidence type="ECO:0000256" key="2">
    <source>
        <dbReference type="ARBA" id="ARBA00022679"/>
    </source>
</evidence>
<dbReference type="CDD" id="cd02440">
    <property type="entry name" value="AdoMet_MTases"/>
    <property type="match status" value="1"/>
</dbReference>
<dbReference type="InterPro" id="IPR029063">
    <property type="entry name" value="SAM-dependent_MTases_sf"/>
</dbReference>
<evidence type="ECO:0000313" key="6">
    <source>
        <dbReference type="Proteomes" id="UP000660680"/>
    </source>
</evidence>
<dbReference type="Proteomes" id="UP000660680">
    <property type="component" value="Unassembled WGS sequence"/>
</dbReference>
<protein>
    <submittedName>
        <fullName evidence="5">SAM-dependent methyltransferase</fullName>
    </submittedName>
</protein>